<name>A0A1L7CF40_9CORY</name>
<feature type="transmembrane region" description="Helical" evidence="9">
    <location>
        <begin position="31"/>
        <end position="54"/>
    </location>
</feature>
<dbReference type="PROSITE" id="PS50850">
    <property type="entry name" value="MFS"/>
    <property type="match status" value="1"/>
</dbReference>
<feature type="transmembrane region" description="Helical" evidence="9">
    <location>
        <begin position="155"/>
        <end position="173"/>
    </location>
</feature>
<accession>A0A1L7CF40</accession>
<dbReference type="OrthoDB" id="7375466at2"/>
<keyword evidence="4" id="KW-1003">Cell membrane</keyword>
<dbReference type="CDD" id="cd17502">
    <property type="entry name" value="MFS_Azr1_MDR_like"/>
    <property type="match status" value="1"/>
</dbReference>
<dbReference type="GO" id="GO:0022857">
    <property type="term" value="F:transmembrane transporter activity"/>
    <property type="evidence" value="ECO:0007669"/>
    <property type="project" value="InterPro"/>
</dbReference>
<feature type="domain" description="Major facilitator superfamily (MFS) profile" evidence="10">
    <location>
        <begin position="32"/>
        <end position="524"/>
    </location>
</feature>
<feature type="compositionally biased region" description="Low complexity" evidence="8">
    <location>
        <begin position="1"/>
        <end position="13"/>
    </location>
</feature>
<feature type="transmembrane region" description="Helical" evidence="9">
    <location>
        <begin position="287"/>
        <end position="310"/>
    </location>
</feature>
<evidence type="ECO:0000256" key="8">
    <source>
        <dbReference type="SAM" id="MobiDB-lite"/>
    </source>
</evidence>
<feature type="transmembrane region" description="Helical" evidence="9">
    <location>
        <begin position="122"/>
        <end position="143"/>
    </location>
</feature>
<evidence type="ECO:0000256" key="2">
    <source>
        <dbReference type="ARBA" id="ARBA00007520"/>
    </source>
</evidence>
<dbReference type="RefSeq" id="WP_075725552.1">
    <property type="nucleotide sequence ID" value="NZ_CP009245.1"/>
</dbReference>
<feature type="transmembrane region" description="Helical" evidence="9">
    <location>
        <begin position="422"/>
        <end position="440"/>
    </location>
</feature>
<dbReference type="EMBL" id="CP009245">
    <property type="protein sequence ID" value="APT84444.1"/>
    <property type="molecule type" value="Genomic_DNA"/>
</dbReference>
<evidence type="ECO:0000256" key="4">
    <source>
        <dbReference type="ARBA" id="ARBA00022475"/>
    </source>
</evidence>
<proteinExistence type="inferred from homology"/>
<keyword evidence="12" id="KW-1185">Reference proteome</keyword>
<feature type="transmembrane region" description="Helical" evidence="9">
    <location>
        <begin position="244"/>
        <end position="266"/>
    </location>
</feature>
<feature type="transmembrane region" description="Helical" evidence="9">
    <location>
        <begin position="376"/>
        <end position="401"/>
    </location>
</feature>
<dbReference type="InterPro" id="IPR011701">
    <property type="entry name" value="MFS"/>
</dbReference>
<organism evidence="11 12">
    <name type="scientific">Corynebacterium aquilae DSM 44791</name>
    <dbReference type="NCBI Taxonomy" id="1431546"/>
    <lineage>
        <taxon>Bacteria</taxon>
        <taxon>Bacillati</taxon>
        <taxon>Actinomycetota</taxon>
        <taxon>Actinomycetes</taxon>
        <taxon>Mycobacteriales</taxon>
        <taxon>Corynebacteriaceae</taxon>
        <taxon>Corynebacterium</taxon>
    </lineage>
</organism>
<dbReference type="STRING" id="1431546.CAQU_04475"/>
<dbReference type="InterPro" id="IPR020846">
    <property type="entry name" value="MFS_dom"/>
</dbReference>
<feature type="transmembrane region" description="Helical" evidence="9">
    <location>
        <begin position="218"/>
        <end position="238"/>
    </location>
</feature>
<keyword evidence="6 9" id="KW-1133">Transmembrane helix</keyword>
<evidence type="ECO:0000256" key="1">
    <source>
        <dbReference type="ARBA" id="ARBA00004651"/>
    </source>
</evidence>
<evidence type="ECO:0000259" key="10">
    <source>
        <dbReference type="PROSITE" id="PS50850"/>
    </source>
</evidence>
<dbReference type="KEGG" id="caqu:CAQU_04475"/>
<feature type="transmembrane region" description="Helical" evidence="9">
    <location>
        <begin position="185"/>
        <end position="206"/>
    </location>
</feature>
<dbReference type="Gene3D" id="1.20.1250.20">
    <property type="entry name" value="MFS general substrate transporter like domains"/>
    <property type="match status" value="1"/>
</dbReference>
<dbReference type="PRINTS" id="PR01036">
    <property type="entry name" value="TCRTETB"/>
</dbReference>
<evidence type="ECO:0000256" key="3">
    <source>
        <dbReference type="ARBA" id="ARBA00022448"/>
    </source>
</evidence>
<dbReference type="GO" id="GO:0005886">
    <property type="term" value="C:plasma membrane"/>
    <property type="evidence" value="ECO:0007669"/>
    <property type="project" value="UniProtKB-SubCell"/>
</dbReference>
<feature type="transmembrane region" description="Helical" evidence="9">
    <location>
        <begin position="97"/>
        <end position="116"/>
    </location>
</feature>
<dbReference type="PANTHER" id="PTHR23501:SF197">
    <property type="entry name" value="COMD"/>
    <property type="match status" value="1"/>
</dbReference>
<gene>
    <name evidence="11" type="ORF">CAQU_04475</name>
</gene>
<dbReference type="FunFam" id="1.20.1720.10:FF:000004">
    <property type="entry name" value="EmrB/QacA family drug resistance transporter"/>
    <property type="match status" value="1"/>
</dbReference>
<dbReference type="InterPro" id="IPR036259">
    <property type="entry name" value="MFS_trans_sf"/>
</dbReference>
<comment type="subcellular location">
    <subcellularLocation>
        <location evidence="1">Cell membrane</location>
        <topology evidence="1">Multi-pass membrane protein</topology>
    </subcellularLocation>
</comment>
<feature type="transmembrane region" description="Helical" evidence="9">
    <location>
        <begin position="497"/>
        <end position="516"/>
    </location>
</feature>
<reference evidence="11 12" key="1">
    <citation type="submission" date="2014-08" db="EMBL/GenBank/DDBJ databases">
        <title>Complete genome sequence of Corynebacterium aquilae S-613T(T) (=DSM 44791(T)), isolated from the choana of a healthy golden eagle.</title>
        <authorList>
            <person name="Ruckert C."/>
            <person name="Albersmeier A."/>
            <person name="Winkler A."/>
            <person name="Kalinowski J."/>
        </authorList>
    </citation>
    <scope>NUCLEOTIDE SEQUENCE [LARGE SCALE GENOMIC DNA]</scope>
    <source>
        <strain evidence="11 12">S-613</strain>
    </source>
</reference>
<feature type="transmembrane region" description="Helical" evidence="9">
    <location>
        <begin position="66"/>
        <end position="85"/>
    </location>
</feature>
<dbReference type="SUPFAM" id="SSF103473">
    <property type="entry name" value="MFS general substrate transporter"/>
    <property type="match status" value="1"/>
</dbReference>
<evidence type="ECO:0000256" key="7">
    <source>
        <dbReference type="ARBA" id="ARBA00023136"/>
    </source>
</evidence>
<dbReference type="PANTHER" id="PTHR23501">
    <property type="entry name" value="MAJOR FACILITATOR SUPERFAMILY"/>
    <property type="match status" value="1"/>
</dbReference>
<comment type="similarity">
    <text evidence="2">Belongs to the major facilitator superfamily. TCR/Tet family.</text>
</comment>
<evidence type="ECO:0000256" key="9">
    <source>
        <dbReference type="SAM" id="Phobius"/>
    </source>
</evidence>
<feature type="transmembrane region" description="Helical" evidence="9">
    <location>
        <begin position="351"/>
        <end position="370"/>
    </location>
</feature>
<protein>
    <submittedName>
        <fullName evidence="11">MFS transporter</fullName>
    </submittedName>
</protein>
<keyword evidence="5 9" id="KW-0812">Transmembrane</keyword>
<feature type="transmembrane region" description="Helical" evidence="9">
    <location>
        <begin position="322"/>
        <end position="344"/>
    </location>
</feature>
<keyword evidence="7 9" id="KW-0472">Membrane</keyword>
<evidence type="ECO:0000313" key="12">
    <source>
        <dbReference type="Proteomes" id="UP000185478"/>
    </source>
</evidence>
<dbReference type="Proteomes" id="UP000185478">
    <property type="component" value="Chromosome"/>
</dbReference>
<dbReference type="NCBIfam" id="TIGR00711">
    <property type="entry name" value="efflux_EmrB"/>
    <property type="match status" value="1"/>
</dbReference>
<dbReference type="Gene3D" id="1.20.1720.10">
    <property type="entry name" value="Multidrug resistance protein D"/>
    <property type="match status" value="1"/>
</dbReference>
<feature type="region of interest" description="Disordered" evidence="8">
    <location>
        <begin position="1"/>
        <end position="23"/>
    </location>
</feature>
<evidence type="ECO:0000256" key="6">
    <source>
        <dbReference type="ARBA" id="ARBA00022989"/>
    </source>
</evidence>
<dbReference type="Pfam" id="PF07690">
    <property type="entry name" value="MFS_1"/>
    <property type="match status" value="1"/>
</dbReference>
<keyword evidence="3" id="KW-0813">Transport</keyword>
<dbReference type="InterPro" id="IPR004638">
    <property type="entry name" value="EmrB-like"/>
</dbReference>
<evidence type="ECO:0000313" key="11">
    <source>
        <dbReference type="EMBL" id="APT84444.1"/>
    </source>
</evidence>
<dbReference type="AlphaFoldDB" id="A0A1L7CF40"/>
<sequence>MTTKTTHNTTAAPGTPPYAPQRDEKQGRVSLIFIALMLTMLMSSLGQMIFSTALPTIVGELGGVDHMTWVITAFLLGQTISLPIFGKLGDMLGRKWLFMFAVSLFIVGSILGGLATSMSLLIAARAVQGVAGGGMMILSQAIIADVVPARQRGKYMGVMGSVFGVSSVLGPVLGGWFTDGPGWRWGLWLNVPLGIIALIGIFSFLHLPRRQSPGKTDWLGMVTMAIATTALILVITWGGNDYDWTSGTIIGLAIVAVVFAAIFVAVELKATNPLIPMQLFSTRNFTLTTIAGLAVGVFMFGSLAYVPTYLQMVHSMTPTTAGLMMIPMMAGMMGTSIVVGNLVTRTGSYKWYPVVGLLVVAVALVLLSRLEATSSLFHVGVCLFVLGFGLGCAMQILVLIVQNSFPITMVGTATAANNFFRQIGGAIGSAFVGGLFVSNLHTEMANNLPAAIASLGPAGAPIAQQLGQGGSGHLTPSLVAELPEVVRHAIDVSYNDALTPVFLLLAPLAVIAALILTQVREDTLKDTVE</sequence>
<evidence type="ECO:0000256" key="5">
    <source>
        <dbReference type="ARBA" id="ARBA00022692"/>
    </source>
</evidence>